<dbReference type="eggNOG" id="COG2820">
    <property type="taxonomic scope" value="Bacteria"/>
</dbReference>
<dbReference type="STRING" id="331113.SNE_A04080"/>
<protein>
    <submittedName>
        <fullName evidence="2">Putative AMP nucleosidase</fullName>
    </submittedName>
</protein>
<dbReference type="InterPro" id="IPR047039">
    <property type="entry name" value="AMN_phosphorylase"/>
</dbReference>
<accession>F8L6F4</accession>
<dbReference type="Gene3D" id="3.40.50.1580">
    <property type="entry name" value="Nucleoside phosphorylase domain"/>
    <property type="match status" value="1"/>
</dbReference>
<dbReference type="HOGENOM" id="CLU_064264_0_0_0"/>
<name>F8L6F4_SIMNZ</name>
<dbReference type="InterPro" id="IPR010944">
    <property type="entry name" value="AMN-like"/>
</dbReference>
<dbReference type="Pfam" id="PF01048">
    <property type="entry name" value="PNP_UDP_1"/>
    <property type="match status" value="1"/>
</dbReference>
<dbReference type="InterPro" id="IPR035994">
    <property type="entry name" value="Nucleoside_phosphorylase_sf"/>
</dbReference>
<dbReference type="AlphaFoldDB" id="F8L6F4"/>
<dbReference type="GO" id="GO:0008714">
    <property type="term" value="F:AMP nucleosidase activity"/>
    <property type="evidence" value="ECO:0007669"/>
    <property type="project" value="InterPro"/>
</dbReference>
<evidence type="ECO:0000313" key="2">
    <source>
        <dbReference type="EMBL" id="CCB88285.1"/>
    </source>
</evidence>
<dbReference type="GO" id="GO:0009116">
    <property type="term" value="P:nucleoside metabolic process"/>
    <property type="evidence" value="ECO:0007669"/>
    <property type="project" value="InterPro"/>
</dbReference>
<dbReference type="CDD" id="cd17762">
    <property type="entry name" value="AMN"/>
    <property type="match status" value="1"/>
</dbReference>
<dbReference type="OrthoDB" id="7945729at2"/>
<dbReference type="Proteomes" id="UP000000496">
    <property type="component" value="Chromosome gsn.131"/>
</dbReference>
<dbReference type="NCBIfam" id="TIGR01721">
    <property type="entry name" value="AMN-like"/>
    <property type="match status" value="1"/>
</dbReference>
<reference key="1">
    <citation type="journal article" date="2011" name="Mol. Biol. Evol.">
        <title>Unity in variety -- the pan-genome of the Chlamydiae.</title>
        <authorList>
            <person name="Collingro A."/>
            <person name="Tischler P."/>
            <person name="Weinmaier T."/>
            <person name="Penz T."/>
            <person name="Heinz E."/>
            <person name="Brunham R.C."/>
            <person name="Read T.D."/>
            <person name="Bavoil P.M."/>
            <person name="Sachse K."/>
            <person name="Kahane S."/>
            <person name="Friedman M.G."/>
            <person name="Rattei T."/>
            <person name="Myers G.S.A."/>
            <person name="Horn M."/>
        </authorList>
    </citation>
    <scope>NUCLEOTIDE SEQUENCE</scope>
    <source>
        <strain>Z</strain>
    </source>
</reference>
<feature type="domain" description="Nucleoside phosphorylase" evidence="1">
    <location>
        <begin position="44"/>
        <end position="217"/>
    </location>
</feature>
<dbReference type="NCBIfam" id="NF005500">
    <property type="entry name" value="PRK07115.1"/>
    <property type="match status" value="1"/>
</dbReference>
<dbReference type="EMBL" id="FR872582">
    <property type="protein sequence ID" value="CCB88285.1"/>
    <property type="molecule type" value="Genomic_DNA"/>
</dbReference>
<dbReference type="SUPFAM" id="SSF53167">
    <property type="entry name" value="Purine and uridine phosphorylases"/>
    <property type="match status" value="1"/>
</dbReference>
<evidence type="ECO:0000259" key="1">
    <source>
        <dbReference type="Pfam" id="PF01048"/>
    </source>
</evidence>
<reference evidence="2 3" key="2">
    <citation type="journal article" date="2011" name="Mol. Biol. Evol.">
        <title>Unity in variety--the pan-genome of the Chlamydiae.</title>
        <authorList>
            <person name="Collingro A."/>
            <person name="Tischler P."/>
            <person name="Weinmaier T."/>
            <person name="Penz T."/>
            <person name="Heinz E."/>
            <person name="Brunham R.C."/>
            <person name="Read T.D."/>
            <person name="Bavoil P.M."/>
            <person name="Sachse K."/>
            <person name="Kahane S."/>
            <person name="Friedman M.G."/>
            <person name="Rattei T."/>
            <person name="Myers G.S."/>
            <person name="Horn M."/>
        </authorList>
    </citation>
    <scope>NUCLEOTIDE SEQUENCE [LARGE SCALE GENOMIC DNA]</scope>
    <source>
        <strain evidence="3">ATCC VR-1471 / Z</strain>
    </source>
</reference>
<dbReference type="PANTHER" id="PTHR43691">
    <property type="entry name" value="URIDINE PHOSPHORYLASE"/>
    <property type="match status" value="1"/>
</dbReference>
<sequence>MVAEELHEEQFAKETLERYSGSPASDYQSNLILTNFPRYVDHFAKERGVAVHEGSMFKVAHSPEEEISILDFKIGSPAAALVIDLCSFLNIKSAILLGMCGGLRRRYQIGDYLVPVASIRAEGTSDFYFPSEVPALANFLMLKAVTDVLEAEKSNYHIGITYTTNLRFWEYNEKFIEELKASRAQAIELECATLFMASYKRKFTLGALLLVSDLPLNRDQIKTKKSSEFVFENFMPDHIEKGVAIIKQSRVMQSKKIKGAYHRNIDM</sequence>
<gene>
    <name evidence="2" type="primary">amn</name>
    <name evidence="2" type="ordered locus">SNE_A04080</name>
</gene>
<keyword evidence="3" id="KW-1185">Reference proteome</keyword>
<evidence type="ECO:0000313" key="3">
    <source>
        <dbReference type="Proteomes" id="UP000000496"/>
    </source>
</evidence>
<proteinExistence type="predicted"/>
<dbReference type="RefSeq" id="WP_013942752.1">
    <property type="nucleotide sequence ID" value="NC_015713.1"/>
</dbReference>
<dbReference type="InterPro" id="IPR000845">
    <property type="entry name" value="Nucleoside_phosphorylase_d"/>
</dbReference>
<dbReference type="GO" id="GO:0005829">
    <property type="term" value="C:cytosol"/>
    <property type="evidence" value="ECO:0007669"/>
    <property type="project" value="TreeGrafter"/>
</dbReference>
<dbReference type="PANTHER" id="PTHR43691:SF6">
    <property type="entry name" value="AMP NUCLEOSIDASE"/>
    <property type="match status" value="1"/>
</dbReference>
<organism evidence="2 3">
    <name type="scientific">Simkania negevensis (strain ATCC VR-1471 / DSM 27360 / Z)</name>
    <dbReference type="NCBI Taxonomy" id="331113"/>
    <lineage>
        <taxon>Bacteria</taxon>
        <taxon>Pseudomonadati</taxon>
        <taxon>Chlamydiota</taxon>
        <taxon>Chlamydiia</taxon>
        <taxon>Parachlamydiales</taxon>
        <taxon>Simkaniaceae</taxon>
        <taxon>Simkania</taxon>
    </lineage>
</organism>
<dbReference type="KEGG" id="sng:SNE_A04080"/>